<sequence>MTKRATSSYSSIREYISNRFGETVARAFEQRVVDFLDLLENFPEIGSMEVPEKQIQGFQITKQTRVFYRIKGERIIILVFFDVRQDPKRKPK</sequence>
<protein>
    <recommendedName>
        <fullName evidence="4">Plasmid stabilization system</fullName>
    </recommendedName>
</protein>
<evidence type="ECO:0008006" key="4">
    <source>
        <dbReference type="Google" id="ProtNLM"/>
    </source>
</evidence>
<dbReference type="eggNOG" id="COG3668">
    <property type="taxonomic scope" value="Bacteria"/>
</dbReference>
<dbReference type="AlphaFoldDB" id="M7Y181"/>
<gene>
    <name evidence="2" type="ORF">C943_02749</name>
</gene>
<dbReference type="InParanoid" id="M7Y181"/>
<evidence type="ECO:0000313" key="2">
    <source>
        <dbReference type="EMBL" id="EMS30961.1"/>
    </source>
</evidence>
<keyword evidence="3" id="KW-1185">Reference proteome</keyword>
<reference evidence="2" key="1">
    <citation type="submission" date="2013-01" db="EMBL/GenBank/DDBJ databases">
        <title>Genome assembly of Mariniradius saccharolyticus AK6.</title>
        <authorList>
            <person name="Vaidya B."/>
            <person name="Khatri I."/>
            <person name="Tanuku N.R.S."/>
            <person name="Subramanian S."/>
            <person name="Pinnaka A."/>
        </authorList>
    </citation>
    <scope>NUCLEOTIDE SEQUENCE [LARGE SCALE GENOMIC DNA]</scope>
    <source>
        <strain evidence="2">AK6</strain>
    </source>
</reference>
<dbReference type="Gene3D" id="3.30.2310.20">
    <property type="entry name" value="RelE-like"/>
    <property type="match status" value="1"/>
</dbReference>
<proteinExistence type="predicted"/>
<evidence type="ECO:0000256" key="1">
    <source>
        <dbReference type="ARBA" id="ARBA00022649"/>
    </source>
</evidence>
<dbReference type="Proteomes" id="UP000010953">
    <property type="component" value="Unassembled WGS sequence"/>
</dbReference>
<dbReference type="InterPro" id="IPR035093">
    <property type="entry name" value="RelE/ParE_toxin_dom_sf"/>
</dbReference>
<comment type="caution">
    <text evidence="2">The sequence shown here is derived from an EMBL/GenBank/DDBJ whole genome shotgun (WGS) entry which is preliminary data.</text>
</comment>
<evidence type="ECO:0000313" key="3">
    <source>
        <dbReference type="Proteomes" id="UP000010953"/>
    </source>
</evidence>
<accession>M7Y181</accession>
<dbReference type="Pfam" id="PF05016">
    <property type="entry name" value="ParE_toxin"/>
    <property type="match status" value="1"/>
</dbReference>
<dbReference type="EMBL" id="AMZY02000026">
    <property type="protein sequence ID" value="EMS30961.1"/>
    <property type="molecule type" value="Genomic_DNA"/>
</dbReference>
<dbReference type="STRING" id="1239962.C943_02749"/>
<name>M7Y181_9BACT</name>
<organism evidence="2 3">
    <name type="scientific">Mariniradius saccharolyticus AK6</name>
    <dbReference type="NCBI Taxonomy" id="1239962"/>
    <lineage>
        <taxon>Bacteria</taxon>
        <taxon>Pseudomonadati</taxon>
        <taxon>Bacteroidota</taxon>
        <taxon>Cytophagia</taxon>
        <taxon>Cytophagales</taxon>
        <taxon>Cyclobacteriaceae</taxon>
        <taxon>Mariniradius</taxon>
    </lineage>
</organism>
<keyword evidence="1" id="KW-1277">Toxin-antitoxin system</keyword>
<dbReference type="InterPro" id="IPR007712">
    <property type="entry name" value="RelE/ParE_toxin"/>
</dbReference>